<dbReference type="RefSeq" id="WP_015470537.1">
    <property type="nucleotide sequence ID" value="NC_020813.1"/>
</dbReference>
<dbReference type="KEGG" id="bex:A11Q_1831"/>
<evidence type="ECO:0000313" key="4">
    <source>
        <dbReference type="Proteomes" id="UP000012040"/>
    </source>
</evidence>
<keyword evidence="2" id="KW-0732">Signal</keyword>
<feature type="chain" id="PRO_5004060009" evidence="2">
    <location>
        <begin position="28"/>
        <end position="139"/>
    </location>
</feature>
<dbReference type="EMBL" id="CP003537">
    <property type="protein sequence ID" value="AGH96047.1"/>
    <property type="molecule type" value="Genomic_DNA"/>
</dbReference>
<proteinExistence type="predicted"/>
<name>M4V9I4_9BACT</name>
<feature type="region of interest" description="Disordered" evidence="1">
    <location>
        <begin position="113"/>
        <end position="139"/>
    </location>
</feature>
<organism evidence="3 4">
    <name type="scientific">Pseudobdellovibrio exovorus JSS</name>
    <dbReference type="NCBI Taxonomy" id="1184267"/>
    <lineage>
        <taxon>Bacteria</taxon>
        <taxon>Pseudomonadati</taxon>
        <taxon>Bdellovibrionota</taxon>
        <taxon>Bdellovibrionia</taxon>
        <taxon>Bdellovibrionales</taxon>
        <taxon>Pseudobdellovibrionaceae</taxon>
        <taxon>Pseudobdellovibrio</taxon>
    </lineage>
</organism>
<evidence type="ECO:0000256" key="2">
    <source>
        <dbReference type="SAM" id="SignalP"/>
    </source>
</evidence>
<dbReference type="HOGENOM" id="CLU_1841216_0_0_7"/>
<keyword evidence="4" id="KW-1185">Reference proteome</keyword>
<dbReference type="Proteomes" id="UP000012040">
    <property type="component" value="Chromosome"/>
</dbReference>
<reference evidence="3 4" key="1">
    <citation type="journal article" date="2013" name="ISME J.">
        <title>By their genes ye shall know them: genomic signatures of predatory bacteria.</title>
        <authorList>
            <person name="Pasternak Z."/>
            <person name="Pietrokovski S."/>
            <person name="Rotem O."/>
            <person name="Gophna U."/>
            <person name="Lurie-Weinberger M.N."/>
            <person name="Jurkevitch E."/>
        </authorList>
    </citation>
    <scope>NUCLEOTIDE SEQUENCE [LARGE SCALE GENOMIC DNA]</scope>
    <source>
        <strain evidence="3 4">JSS</strain>
    </source>
</reference>
<evidence type="ECO:0000313" key="3">
    <source>
        <dbReference type="EMBL" id="AGH96047.1"/>
    </source>
</evidence>
<sequence>MSLTKSVITKTLTLITAITLNAVVAHAAVVPHTDAAKHYGQKVTIEGTVVATSCDGKRCYINFHEDFRKAVSAIIETADIAKFSKAAEATAQQADLDKAYKGKKVHLTGTVTEYKSKDASKPSRPQMSLTSPADIKVVK</sequence>
<dbReference type="PATRIC" id="fig|1184267.3.peg.1853"/>
<feature type="signal peptide" evidence="2">
    <location>
        <begin position="1"/>
        <end position="27"/>
    </location>
</feature>
<dbReference type="STRING" id="1184267.A11Q_1831"/>
<evidence type="ECO:0000256" key="1">
    <source>
        <dbReference type="SAM" id="MobiDB-lite"/>
    </source>
</evidence>
<dbReference type="AlphaFoldDB" id="M4V9I4"/>
<accession>M4V9I4</accession>
<protein>
    <submittedName>
        <fullName evidence="3">Uncharacterized protein</fullName>
    </submittedName>
</protein>
<gene>
    <name evidence="3" type="ORF">A11Q_1831</name>
</gene>